<dbReference type="PANTHER" id="PTHR33104">
    <property type="entry name" value="SI:DKEY-29D5.2"/>
    <property type="match status" value="1"/>
</dbReference>
<evidence type="ECO:0000313" key="2">
    <source>
        <dbReference type="Proteomes" id="UP000230750"/>
    </source>
</evidence>
<comment type="caution">
    <text evidence="1">The sequence shown here is derived from an EMBL/GenBank/DDBJ whole genome shotgun (WGS) entry which is preliminary data.</text>
</comment>
<sequence>MIYSTRRVEGFALSDGEQVERLWSFLRNFSRSTKEMSASNRIDAITEALLHYSKKKIKTMGNIILQRSKRAEESLKTSKKELADALSNQTHATGHNLTPQETYAIHLRTYYNLCDEIEKDTRTNSHHMQILLRKVSRFPKTIIVEEAFDVKSRFWECLFPNRCPTDSYIPVHVKRILTDALHRVQHSEDEVAMLKAEMLQLHDSLNSKWQHINETLKKDSLSAGERSILGLQLSKAHHDLYMVCSLFKDKVAIPPMDEPTIVPSVSWVRNCEVSEEMDMPIINAEDDDDTALDELIEAIEDDTLSDDELSSL</sequence>
<name>A0A2G8JKS4_STIJA</name>
<dbReference type="STRING" id="307972.A0A2G8JKS4"/>
<reference evidence="1 2" key="1">
    <citation type="journal article" date="2017" name="PLoS Biol.">
        <title>The sea cucumber genome provides insights into morphological evolution and visceral regeneration.</title>
        <authorList>
            <person name="Zhang X."/>
            <person name="Sun L."/>
            <person name="Yuan J."/>
            <person name="Sun Y."/>
            <person name="Gao Y."/>
            <person name="Zhang L."/>
            <person name="Li S."/>
            <person name="Dai H."/>
            <person name="Hamel J.F."/>
            <person name="Liu C."/>
            <person name="Yu Y."/>
            <person name="Liu S."/>
            <person name="Lin W."/>
            <person name="Guo K."/>
            <person name="Jin S."/>
            <person name="Xu P."/>
            <person name="Storey K.B."/>
            <person name="Huan P."/>
            <person name="Zhang T."/>
            <person name="Zhou Y."/>
            <person name="Zhang J."/>
            <person name="Lin C."/>
            <person name="Li X."/>
            <person name="Xing L."/>
            <person name="Huo D."/>
            <person name="Sun M."/>
            <person name="Wang L."/>
            <person name="Mercier A."/>
            <person name="Li F."/>
            <person name="Yang H."/>
            <person name="Xiang J."/>
        </authorList>
    </citation>
    <scope>NUCLEOTIDE SEQUENCE [LARGE SCALE GENOMIC DNA]</scope>
    <source>
        <strain evidence="1">Shaxun</strain>
        <tissue evidence="1">Muscle</tissue>
    </source>
</reference>
<evidence type="ECO:0000313" key="1">
    <source>
        <dbReference type="EMBL" id="PIK36356.1"/>
    </source>
</evidence>
<dbReference type="EMBL" id="MRZV01001691">
    <property type="protein sequence ID" value="PIK36356.1"/>
    <property type="molecule type" value="Genomic_DNA"/>
</dbReference>
<dbReference type="OrthoDB" id="10063408at2759"/>
<dbReference type="InterPro" id="IPR040521">
    <property type="entry name" value="KDZ"/>
</dbReference>
<dbReference type="AlphaFoldDB" id="A0A2G8JKS4"/>
<accession>A0A2G8JKS4</accession>
<organism evidence="1 2">
    <name type="scientific">Stichopus japonicus</name>
    <name type="common">Sea cucumber</name>
    <dbReference type="NCBI Taxonomy" id="307972"/>
    <lineage>
        <taxon>Eukaryota</taxon>
        <taxon>Metazoa</taxon>
        <taxon>Echinodermata</taxon>
        <taxon>Eleutherozoa</taxon>
        <taxon>Echinozoa</taxon>
        <taxon>Holothuroidea</taxon>
        <taxon>Aspidochirotacea</taxon>
        <taxon>Aspidochirotida</taxon>
        <taxon>Stichopodidae</taxon>
        <taxon>Apostichopus</taxon>
    </lineage>
</organism>
<dbReference type="Proteomes" id="UP000230750">
    <property type="component" value="Unassembled WGS sequence"/>
</dbReference>
<gene>
    <name evidence="1" type="ORF">BSL78_26813</name>
</gene>
<proteinExistence type="predicted"/>
<keyword evidence="2" id="KW-1185">Reference proteome</keyword>
<dbReference type="Pfam" id="PF18758">
    <property type="entry name" value="KDZ"/>
    <property type="match status" value="1"/>
</dbReference>
<dbReference type="PANTHER" id="PTHR33104:SF2">
    <property type="entry name" value="CXC3 LIKE CYSTEINE CLUSTER DOMAIN-CONTAINING PROTEIN"/>
    <property type="match status" value="1"/>
</dbReference>
<protein>
    <submittedName>
        <fullName evidence="1">Uncharacterized protein</fullName>
    </submittedName>
</protein>